<accession>A0A917HGB3</accession>
<sequence>MNIKIREAEIKDFQQMLELYNELDKIHSREHPELFKEPEGDSRPLEYVQTLIEDENGYLAVAELDNKIIGFAECFIIESGVFPIERERRWIHLDNIAVMKEYQNKGVGKTLLNSVILWAKESNVSRIELKVYDFNLSAIEFYKGAGFKNISSSMYLEC</sequence>
<dbReference type="Gene3D" id="3.40.630.30">
    <property type="match status" value="1"/>
</dbReference>
<dbReference type="InterPro" id="IPR050276">
    <property type="entry name" value="MshD_Acetyltransferase"/>
</dbReference>
<protein>
    <submittedName>
        <fullName evidence="2">N-acetyltransferase</fullName>
    </submittedName>
</protein>
<dbReference type="AlphaFoldDB" id="A0A917HGB3"/>
<dbReference type="EMBL" id="BMFR01000010">
    <property type="protein sequence ID" value="GGG78105.1"/>
    <property type="molecule type" value="Genomic_DNA"/>
</dbReference>
<reference evidence="2" key="1">
    <citation type="journal article" date="2014" name="Int. J. Syst. Evol. Microbiol.">
        <title>Complete genome sequence of Corynebacterium casei LMG S-19264T (=DSM 44701T), isolated from a smear-ripened cheese.</title>
        <authorList>
            <consortium name="US DOE Joint Genome Institute (JGI-PGF)"/>
            <person name="Walter F."/>
            <person name="Albersmeier A."/>
            <person name="Kalinowski J."/>
            <person name="Ruckert C."/>
        </authorList>
    </citation>
    <scope>NUCLEOTIDE SEQUENCE</scope>
    <source>
        <strain evidence="2">CGMCC 1.12754</strain>
    </source>
</reference>
<name>A0A917HGB3_9BACI</name>
<evidence type="ECO:0000313" key="2">
    <source>
        <dbReference type="EMBL" id="GGG78105.1"/>
    </source>
</evidence>
<proteinExistence type="predicted"/>
<dbReference type="InterPro" id="IPR000182">
    <property type="entry name" value="GNAT_dom"/>
</dbReference>
<gene>
    <name evidence="2" type="ORF">GCM10011398_24120</name>
</gene>
<dbReference type="RefSeq" id="WP_188455645.1">
    <property type="nucleotide sequence ID" value="NZ_BMFR01000010.1"/>
</dbReference>
<evidence type="ECO:0000313" key="3">
    <source>
        <dbReference type="Proteomes" id="UP000622860"/>
    </source>
</evidence>
<dbReference type="PRINTS" id="PR01754">
    <property type="entry name" value="SACTRNSFRASE"/>
</dbReference>
<dbReference type="SUPFAM" id="SSF55729">
    <property type="entry name" value="Acyl-CoA N-acyltransferases (Nat)"/>
    <property type="match status" value="1"/>
</dbReference>
<feature type="domain" description="N-acetyltransferase" evidence="1">
    <location>
        <begin position="3"/>
        <end position="158"/>
    </location>
</feature>
<evidence type="ECO:0000259" key="1">
    <source>
        <dbReference type="PROSITE" id="PS51186"/>
    </source>
</evidence>
<dbReference type="PANTHER" id="PTHR43617:SF34">
    <property type="entry name" value="PUTATIVE-RELATED"/>
    <property type="match status" value="1"/>
</dbReference>
<organism evidence="2 3">
    <name type="scientific">Virgibacillus oceani</name>
    <dbReference type="NCBI Taxonomy" id="1479511"/>
    <lineage>
        <taxon>Bacteria</taxon>
        <taxon>Bacillati</taxon>
        <taxon>Bacillota</taxon>
        <taxon>Bacilli</taxon>
        <taxon>Bacillales</taxon>
        <taxon>Bacillaceae</taxon>
        <taxon>Virgibacillus</taxon>
    </lineage>
</organism>
<dbReference type="Pfam" id="PF00583">
    <property type="entry name" value="Acetyltransf_1"/>
    <property type="match status" value="1"/>
</dbReference>
<dbReference type="CDD" id="cd04301">
    <property type="entry name" value="NAT_SF"/>
    <property type="match status" value="1"/>
</dbReference>
<reference evidence="2" key="2">
    <citation type="submission" date="2020-09" db="EMBL/GenBank/DDBJ databases">
        <authorList>
            <person name="Sun Q."/>
            <person name="Zhou Y."/>
        </authorList>
    </citation>
    <scope>NUCLEOTIDE SEQUENCE</scope>
    <source>
        <strain evidence="2">CGMCC 1.12754</strain>
    </source>
</reference>
<dbReference type="InterPro" id="IPR008125">
    <property type="entry name" value="Streptothricin_AcTrfase"/>
</dbReference>
<dbReference type="GO" id="GO:0016747">
    <property type="term" value="F:acyltransferase activity, transferring groups other than amino-acyl groups"/>
    <property type="evidence" value="ECO:0007669"/>
    <property type="project" value="InterPro"/>
</dbReference>
<dbReference type="Proteomes" id="UP000622860">
    <property type="component" value="Unassembled WGS sequence"/>
</dbReference>
<keyword evidence="3" id="KW-1185">Reference proteome</keyword>
<comment type="caution">
    <text evidence="2">The sequence shown here is derived from an EMBL/GenBank/DDBJ whole genome shotgun (WGS) entry which is preliminary data.</text>
</comment>
<dbReference type="PANTHER" id="PTHR43617">
    <property type="entry name" value="L-AMINO ACID N-ACETYLTRANSFERASE"/>
    <property type="match status" value="1"/>
</dbReference>
<dbReference type="PROSITE" id="PS51186">
    <property type="entry name" value="GNAT"/>
    <property type="match status" value="1"/>
</dbReference>
<dbReference type="InterPro" id="IPR016181">
    <property type="entry name" value="Acyl_CoA_acyltransferase"/>
</dbReference>